<keyword evidence="5" id="KW-0808">Transferase</keyword>
<accession>A0ABV6JRK2</accession>
<name>A0ABV6JRK2_9PROT</name>
<dbReference type="Proteomes" id="UP001589865">
    <property type="component" value="Unassembled WGS sequence"/>
</dbReference>
<dbReference type="NCBIfam" id="TIGR00229">
    <property type="entry name" value="sensory_box"/>
    <property type="match status" value="1"/>
</dbReference>
<keyword evidence="5" id="KW-0548">Nucleotidyltransferase</keyword>
<dbReference type="CDD" id="cd12914">
    <property type="entry name" value="PDC1_DGC_like"/>
    <property type="match status" value="1"/>
</dbReference>
<dbReference type="NCBIfam" id="TIGR00254">
    <property type="entry name" value="GGDEF"/>
    <property type="match status" value="1"/>
</dbReference>
<dbReference type="InterPro" id="IPR013655">
    <property type="entry name" value="PAS_fold_3"/>
</dbReference>
<dbReference type="SMART" id="SM00091">
    <property type="entry name" value="PAS"/>
    <property type="match status" value="1"/>
</dbReference>
<organism evidence="5 6">
    <name type="scientific">Roseomonas elaeocarpi</name>
    <dbReference type="NCBI Taxonomy" id="907779"/>
    <lineage>
        <taxon>Bacteria</taxon>
        <taxon>Pseudomonadati</taxon>
        <taxon>Pseudomonadota</taxon>
        <taxon>Alphaproteobacteria</taxon>
        <taxon>Acetobacterales</taxon>
        <taxon>Roseomonadaceae</taxon>
        <taxon>Roseomonas</taxon>
    </lineage>
</organism>
<dbReference type="InterPro" id="IPR000014">
    <property type="entry name" value="PAS"/>
</dbReference>
<dbReference type="PROSITE" id="PS50887">
    <property type="entry name" value="GGDEF"/>
    <property type="match status" value="1"/>
</dbReference>
<feature type="domain" description="GGDEF" evidence="4">
    <location>
        <begin position="477"/>
        <end position="613"/>
    </location>
</feature>
<dbReference type="Pfam" id="PF22588">
    <property type="entry name" value="dCache_1_like"/>
    <property type="match status" value="1"/>
</dbReference>
<dbReference type="InterPro" id="IPR035965">
    <property type="entry name" value="PAS-like_dom_sf"/>
</dbReference>
<dbReference type="InterPro" id="IPR029787">
    <property type="entry name" value="Nucleotide_cyclase"/>
</dbReference>
<dbReference type="Pfam" id="PF08447">
    <property type="entry name" value="PAS_3"/>
    <property type="match status" value="1"/>
</dbReference>
<evidence type="ECO:0000256" key="3">
    <source>
        <dbReference type="SAM" id="Phobius"/>
    </source>
</evidence>
<feature type="transmembrane region" description="Helical" evidence="3">
    <location>
        <begin position="6"/>
        <end position="28"/>
    </location>
</feature>
<dbReference type="PANTHER" id="PTHR45138:SF9">
    <property type="entry name" value="DIGUANYLATE CYCLASE DGCM-RELATED"/>
    <property type="match status" value="1"/>
</dbReference>
<evidence type="ECO:0000313" key="5">
    <source>
        <dbReference type="EMBL" id="MFC0408345.1"/>
    </source>
</evidence>
<feature type="transmembrane region" description="Helical" evidence="3">
    <location>
        <begin position="281"/>
        <end position="302"/>
    </location>
</feature>
<evidence type="ECO:0000313" key="6">
    <source>
        <dbReference type="Proteomes" id="UP001589865"/>
    </source>
</evidence>
<dbReference type="SUPFAM" id="SSF55785">
    <property type="entry name" value="PYP-like sensor domain (PAS domain)"/>
    <property type="match status" value="1"/>
</dbReference>
<dbReference type="CDD" id="cd01949">
    <property type="entry name" value="GGDEF"/>
    <property type="match status" value="1"/>
</dbReference>
<proteinExistence type="predicted"/>
<evidence type="ECO:0000256" key="2">
    <source>
        <dbReference type="ARBA" id="ARBA00034247"/>
    </source>
</evidence>
<dbReference type="InterPro" id="IPR050469">
    <property type="entry name" value="Diguanylate_Cyclase"/>
</dbReference>
<keyword evidence="3" id="KW-0812">Transmembrane</keyword>
<dbReference type="Gene3D" id="3.30.70.270">
    <property type="match status" value="1"/>
</dbReference>
<keyword evidence="3" id="KW-0472">Membrane</keyword>
<dbReference type="Pfam" id="PF00990">
    <property type="entry name" value="GGDEF"/>
    <property type="match status" value="1"/>
</dbReference>
<evidence type="ECO:0000259" key="4">
    <source>
        <dbReference type="PROSITE" id="PS50887"/>
    </source>
</evidence>
<comment type="caution">
    <text evidence="5">The sequence shown here is derived from an EMBL/GenBank/DDBJ whole genome shotgun (WGS) entry which is preliminary data.</text>
</comment>
<dbReference type="EMBL" id="JBHLUN010000006">
    <property type="protein sequence ID" value="MFC0408345.1"/>
    <property type="molecule type" value="Genomic_DNA"/>
</dbReference>
<reference evidence="5 6" key="1">
    <citation type="submission" date="2024-09" db="EMBL/GenBank/DDBJ databases">
        <authorList>
            <person name="Sun Q."/>
            <person name="Mori K."/>
        </authorList>
    </citation>
    <scope>NUCLEOTIDE SEQUENCE [LARGE SCALE GENOMIC DNA]</scope>
    <source>
        <strain evidence="5 6">TBRC 5777</strain>
    </source>
</reference>
<dbReference type="RefSeq" id="WP_377044102.1">
    <property type="nucleotide sequence ID" value="NZ_JBHLUN010000006.1"/>
</dbReference>
<gene>
    <name evidence="5" type="ORF">ACFFGY_08815</name>
</gene>
<dbReference type="Gene3D" id="3.30.450.20">
    <property type="entry name" value="PAS domain"/>
    <property type="match status" value="3"/>
</dbReference>
<dbReference type="SMART" id="SM00267">
    <property type="entry name" value="GGDEF"/>
    <property type="match status" value="1"/>
</dbReference>
<dbReference type="GO" id="GO:0052621">
    <property type="term" value="F:diguanylate cyclase activity"/>
    <property type="evidence" value="ECO:0007669"/>
    <property type="project" value="UniProtKB-EC"/>
</dbReference>
<keyword evidence="3" id="KW-1133">Transmembrane helix</keyword>
<protein>
    <recommendedName>
        <fullName evidence="1">diguanylate cyclase</fullName>
        <ecNumber evidence="1">2.7.7.65</ecNumber>
    </recommendedName>
</protein>
<dbReference type="SUPFAM" id="SSF55073">
    <property type="entry name" value="Nucleotide cyclase"/>
    <property type="match status" value="1"/>
</dbReference>
<dbReference type="CDD" id="cd12915">
    <property type="entry name" value="PDC2_DGC_like"/>
    <property type="match status" value="1"/>
</dbReference>
<sequence length="625" mass="68625">MKLSLRWQAALMVLLTLGFCGLSGLMLWEMRREAWNNNIRSSHNLLAAISQDVNRNLEIYSLSLQAVADGLDRADVRAASPEIQDLILYDRAATAQYLDSILVLDESGKVILDSKSRPPRSVQAADRDYFTVHRDRADAGLYVSLPFRSSLSGNEIIGVSLRRDHPDGSFAGIVLGTIRLAYFQELFSRLKLGPGDAVNMFRTDGTLLVRVPSGPDQVGRNIAGAETFRRFTAATSGEFVAKSAIDGVERAYVFEHVGQLPLIVDVALSVRGIYAGWQNKAVVLAAVLLLLCAAAVGLSMLLTQELRRRQAAELAARRSGEQYRLLADNATDLIMRFDAGRVPRYVSPGSRTLGLSPEELREVWSSDLVHPEDRESAEAPWHAAQEEGRSEATYRLRHRDGHYVWMEARYSRLPGDSGFTVVARDVGKRKAVEIALQEANEELARLASTDALTGLFNRRAFDDMLRREWRRAIREGGSVALLMIDADHFKAYNDHYGHQGGDAVLSAIANSIAQSVRRPGDTAARYGGEEFAVILSNTDTAGARDVAERIRQVVEGLALPHAMHPARVVTVSIGVSSARPQRGQEPAPLLAAADAALYDAKAAGRDTVRQRGVEAALDLDRHREG</sequence>
<dbReference type="InterPro" id="IPR043128">
    <property type="entry name" value="Rev_trsase/Diguanyl_cyclase"/>
</dbReference>
<dbReference type="EC" id="2.7.7.65" evidence="1"/>
<dbReference type="InterPro" id="IPR000160">
    <property type="entry name" value="GGDEF_dom"/>
</dbReference>
<evidence type="ECO:0000256" key="1">
    <source>
        <dbReference type="ARBA" id="ARBA00012528"/>
    </source>
</evidence>
<dbReference type="InterPro" id="IPR054327">
    <property type="entry name" value="His-kinase-like_sensor"/>
</dbReference>
<dbReference type="PANTHER" id="PTHR45138">
    <property type="entry name" value="REGULATORY COMPONENTS OF SENSORY TRANSDUCTION SYSTEM"/>
    <property type="match status" value="1"/>
</dbReference>
<comment type="catalytic activity">
    <reaction evidence="2">
        <text>2 GTP = 3',3'-c-di-GMP + 2 diphosphate</text>
        <dbReference type="Rhea" id="RHEA:24898"/>
        <dbReference type="ChEBI" id="CHEBI:33019"/>
        <dbReference type="ChEBI" id="CHEBI:37565"/>
        <dbReference type="ChEBI" id="CHEBI:58805"/>
        <dbReference type="EC" id="2.7.7.65"/>
    </reaction>
</comment>
<keyword evidence="6" id="KW-1185">Reference proteome</keyword>
<dbReference type="CDD" id="cd00130">
    <property type="entry name" value="PAS"/>
    <property type="match status" value="1"/>
</dbReference>